<dbReference type="EMBL" id="CACVAY010000092">
    <property type="protein sequence ID" value="CAA6819364.1"/>
    <property type="molecule type" value="Genomic_DNA"/>
</dbReference>
<dbReference type="GO" id="GO:0032196">
    <property type="term" value="P:transposition"/>
    <property type="evidence" value="ECO:0007669"/>
    <property type="project" value="TreeGrafter"/>
</dbReference>
<dbReference type="SUPFAM" id="SSF53098">
    <property type="entry name" value="Ribonuclease H-like"/>
    <property type="match status" value="1"/>
</dbReference>
<organism evidence="1">
    <name type="scientific">uncultured Thiotrichaceae bacterium</name>
    <dbReference type="NCBI Taxonomy" id="298394"/>
    <lineage>
        <taxon>Bacteria</taxon>
        <taxon>Pseudomonadati</taxon>
        <taxon>Pseudomonadota</taxon>
        <taxon>Gammaproteobacteria</taxon>
        <taxon>Thiotrichales</taxon>
        <taxon>Thiotrichaceae</taxon>
        <taxon>environmental samples</taxon>
    </lineage>
</organism>
<protein>
    <submittedName>
        <fullName evidence="1">IS30 family transposase</fullName>
    </submittedName>
</protein>
<dbReference type="AlphaFoldDB" id="A0A6S6TJ51"/>
<dbReference type="InterPro" id="IPR012337">
    <property type="entry name" value="RNaseH-like_sf"/>
</dbReference>
<name>A0A6S6TJ51_9GAMM</name>
<evidence type="ECO:0000313" key="1">
    <source>
        <dbReference type="EMBL" id="CAA6819364.1"/>
    </source>
</evidence>
<dbReference type="InterPro" id="IPR051917">
    <property type="entry name" value="Transposase-Integrase"/>
</dbReference>
<dbReference type="PANTHER" id="PTHR10948:SF23">
    <property type="entry name" value="TRANSPOSASE INSI FOR INSERTION SEQUENCE ELEMENT IS30A-RELATED"/>
    <property type="match status" value="1"/>
</dbReference>
<proteinExistence type="predicted"/>
<dbReference type="GO" id="GO:0005829">
    <property type="term" value="C:cytosol"/>
    <property type="evidence" value="ECO:0007669"/>
    <property type="project" value="TreeGrafter"/>
</dbReference>
<sequence>MITRGLNENTNGLLRQYWPKSTNFKEVPLTEVEAVIIQLNDRPRKELSYKTPANKMAEYMAEYMAKEVA</sequence>
<reference evidence="1" key="1">
    <citation type="submission" date="2020-01" db="EMBL/GenBank/DDBJ databases">
        <authorList>
            <person name="Meier V. D."/>
            <person name="Meier V D."/>
        </authorList>
    </citation>
    <scope>NUCLEOTIDE SEQUENCE</scope>
    <source>
        <strain evidence="1">HLG_WM_MAG_07</strain>
    </source>
</reference>
<accession>A0A6S6TJ51</accession>
<dbReference type="GO" id="GO:0004803">
    <property type="term" value="F:transposase activity"/>
    <property type="evidence" value="ECO:0007669"/>
    <property type="project" value="TreeGrafter"/>
</dbReference>
<gene>
    <name evidence="1" type="ORF">HELGO_WM18673</name>
</gene>
<dbReference type="PANTHER" id="PTHR10948">
    <property type="entry name" value="TRANSPOSASE"/>
    <property type="match status" value="1"/>
</dbReference>